<comment type="caution">
    <text evidence="1">The sequence shown here is derived from an EMBL/GenBank/DDBJ whole genome shotgun (WGS) entry which is preliminary data.</text>
</comment>
<sequence>MKITAYLVHALPVDQRRVFNRKEAASYIGVSPGLFSNLVRKGIMPNPLPSFGRARRWDKASLDRALDASVGITGSGAPLTTAYDQWKATNG</sequence>
<keyword evidence="2" id="KW-1185">Reference proteome</keyword>
<dbReference type="RefSeq" id="WP_254675205.1">
    <property type="nucleotide sequence ID" value="NZ_JAMWDU010000005.1"/>
</dbReference>
<proteinExistence type="predicted"/>
<dbReference type="Proteomes" id="UP001060275">
    <property type="component" value="Unassembled WGS sequence"/>
</dbReference>
<organism evidence="1 2">
    <name type="scientific">Devosia ureilytica</name>
    <dbReference type="NCBI Taxonomy" id="2952754"/>
    <lineage>
        <taxon>Bacteria</taxon>
        <taxon>Pseudomonadati</taxon>
        <taxon>Pseudomonadota</taxon>
        <taxon>Alphaproteobacteria</taxon>
        <taxon>Hyphomicrobiales</taxon>
        <taxon>Devosiaceae</taxon>
        <taxon>Devosia</taxon>
    </lineage>
</organism>
<evidence type="ECO:0008006" key="3">
    <source>
        <dbReference type="Google" id="ProtNLM"/>
    </source>
</evidence>
<evidence type="ECO:0000313" key="1">
    <source>
        <dbReference type="EMBL" id="MCP8888134.1"/>
    </source>
</evidence>
<name>A0A9Q4AQP9_9HYPH</name>
<dbReference type="AlphaFoldDB" id="A0A9Q4AQP9"/>
<reference evidence="1" key="1">
    <citation type="submission" date="2022-06" db="EMBL/GenBank/DDBJ databases">
        <title>Devosia sp. XJ19-45 genome assembly.</title>
        <authorList>
            <person name="Li B."/>
            <person name="Cai M."/>
            <person name="Nie G."/>
            <person name="Li W."/>
        </authorList>
    </citation>
    <scope>NUCLEOTIDE SEQUENCE</scope>
    <source>
        <strain evidence="1">XJ19-45</strain>
    </source>
</reference>
<dbReference type="EMBL" id="JAMWDU010000005">
    <property type="protein sequence ID" value="MCP8888134.1"/>
    <property type="molecule type" value="Genomic_DNA"/>
</dbReference>
<accession>A0A9Q4AQP9</accession>
<gene>
    <name evidence="1" type="ORF">NF348_13505</name>
</gene>
<evidence type="ECO:0000313" key="2">
    <source>
        <dbReference type="Proteomes" id="UP001060275"/>
    </source>
</evidence>
<protein>
    <recommendedName>
        <fullName evidence="3">Helix-turn-helix domain-containing protein</fullName>
    </recommendedName>
</protein>